<reference evidence="1 2" key="1">
    <citation type="journal article" date="2024" name="Nat. Commun.">
        <title>Phylogenomics reveals the evolutionary origins of lichenization in chlorophyte algae.</title>
        <authorList>
            <person name="Puginier C."/>
            <person name="Libourel C."/>
            <person name="Otte J."/>
            <person name="Skaloud P."/>
            <person name="Haon M."/>
            <person name="Grisel S."/>
            <person name="Petersen M."/>
            <person name="Berrin J.G."/>
            <person name="Delaux P.M."/>
            <person name="Dal Grande F."/>
            <person name="Keller J."/>
        </authorList>
    </citation>
    <scope>NUCLEOTIDE SEQUENCE [LARGE SCALE GENOMIC DNA]</scope>
    <source>
        <strain evidence="1 2">SAG 2523</strain>
    </source>
</reference>
<name>A0AAW1TDI8_9CHLO</name>
<protein>
    <submittedName>
        <fullName evidence="1">Uncharacterized protein</fullName>
    </submittedName>
</protein>
<comment type="caution">
    <text evidence="1">The sequence shown here is derived from an EMBL/GenBank/DDBJ whole genome shotgun (WGS) entry which is preliminary data.</text>
</comment>
<evidence type="ECO:0000313" key="1">
    <source>
        <dbReference type="EMBL" id="KAK9866840.1"/>
    </source>
</evidence>
<keyword evidence="2" id="KW-1185">Reference proteome</keyword>
<evidence type="ECO:0000313" key="2">
    <source>
        <dbReference type="Proteomes" id="UP001485043"/>
    </source>
</evidence>
<organism evidence="1 2">
    <name type="scientific">Apatococcus fuscideae</name>
    <dbReference type="NCBI Taxonomy" id="2026836"/>
    <lineage>
        <taxon>Eukaryota</taxon>
        <taxon>Viridiplantae</taxon>
        <taxon>Chlorophyta</taxon>
        <taxon>core chlorophytes</taxon>
        <taxon>Trebouxiophyceae</taxon>
        <taxon>Chlorellales</taxon>
        <taxon>Chlorellaceae</taxon>
        <taxon>Apatococcus</taxon>
    </lineage>
</organism>
<sequence length="108" mass="12350">MFNEQFSAVLKGALERQGQDALVDGAPKGYEEPKPSAAEEVLFAALQDSRRHLTQLDNIINAMAKHKEREQKQFERLHFAYKRAKGDAAYIRSCEKRLEMALQKSVQE</sequence>
<dbReference type="EMBL" id="JALJOV010000129">
    <property type="protein sequence ID" value="KAK9866840.1"/>
    <property type="molecule type" value="Genomic_DNA"/>
</dbReference>
<gene>
    <name evidence="1" type="ORF">WJX84_001383</name>
</gene>
<proteinExistence type="predicted"/>
<dbReference type="AlphaFoldDB" id="A0AAW1TDI8"/>
<accession>A0AAW1TDI8</accession>
<dbReference type="Proteomes" id="UP001485043">
    <property type="component" value="Unassembled WGS sequence"/>
</dbReference>